<dbReference type="NCBIfam" id="TIGR02532">
    <property type="entry name" value="IV_pilin_GFxxxE"/>
    <property type="match status" value="1"/>
</dbReference>
<evidence type="ECO:0000256" key="1">
    <source>
        <dbReference type="SAM" id="MobiDB-lite"/>
    </source>
</evidence>
<dbReference type="Proteomes" id="UP000317429">
    <property type="component" value="Chromosome"/>
</dbReference>
<organism evidence="2 3">
    <name type="scientific">Pirellulimonas nuda</name>
    <dbReference type="NCBI Taxonomy" id="2528009"/>
    <lineage>
        <taxon>Bacteria</taxon>
        <taxon>Pseudomonadati</taxon>
        <taxon>Planctomycetota</taxon>
        <taxon>Planctomycetia</taxon>
        <taxon>Pirellulales</taxon>
        <taxon>Lacipirellulaceae</taxon>
        <taxon>Pirellulimonas</taxon>
    </lineage>
</organism>
<dbReference type="RefSeq" id="WP_145285158.1">
    <property type="nucleotide sequence ID" value="NZ_CP036291.1"/>
</dbReference>
<dbReference type="InterPro" id="IPR012902">
    <property type="entry name" value="N_methyl_site"/>
</dbReference>
<evidence type="ECO:0000313" key="2">
    <source>
        <dbReference type="EMBL" id="QDU89173.1"/>
    </source>
</evidence>
<keyword evidence="3" id="KW-1185">Reference proteome</keyword>
<evidence type="ECO:0000313" key="3">
    <source>
        <dbReference type="Proteomes" id="UP000317429"/>
    </source>
</evidence>
<gene>
    <name evidence="2" type="ORF">Pla175_25600</name>
</gene>
<feature type="region of interest" description="Disordered" evidence="1">
    <location>
        <begin position="160"/>
        <end position="179"/>
    </location>
</feature>
<dbReference type="Pfam" id="PF07963">
    <property type="entry name" value="N_methyl"/>
    <property type="match status" value="1"/>
</dbReference>
<proteinExistence type="predicted"/>
<protein>
    <recommendedName>
        <fullName evidence="4">Prepilin-type N-terminal cleavage/methylation domain-containing protein</fullName>
    </recommendedName>
</protein>
<dbReference type="AlphaFoldDB" id="A0A518DCI2"/>
<accession>A0A518DCI2</accession>
<sequence>MTRRGMSLVELMVVMTACSVVLTLSATLLHRLMHVQSQSQQLQDRERNAVRLARQLRSDAASATTVEVVEGADGPSIALQSDRLENVEYRMADGVVHRSLALPNGGLASDTYRLGEAAVWRVSKSLATPRLEVIVDGGPKADSSGLAAPACLRVEARIGSRTTAESGARSAPPKNEGSL</sequence>
<name>A0A518DCI2_9BACT</name>
<dbReference type="KEGG" id="pnd:Pla175_25600"/>
<dbReference type="EMBL" id="CP036291">
    <property type="protein sequence ID" value="QDU89173.1"/>
    <property type="molecule type" value="Genomic_DNA"/>
</dbReference>
<reference evidence="2 3" key="1">
    <citation type="submission" date="2019-02" db="EMBL/GenBank/DDBJ databases">
        <title>Deep-cultivation of Planctomycetes and their phenomic and genomic characterization uncovers novel biology.</title>
        <authorList>
            <person name="Wiegand S."/>
            <person name="Jogler M."/>
            <person name="Boedeker C."/>
            <person name="Pinto D."/>
            <person name="Vollmers J."/>
            <person name="Rivas-Marin E."/>
            <person name="Kohn T."/>
            <person name="Peeters S.H."/>
            <person name="Heuer A."/>
            <person name="Rast P."/>
            <person name="Oberbeckmann S."/>
            <person name="Bunk B."/>
            <person name="Jeske O."/>
            <person name="Meyerdierks A."/>
            <person name="Storesund J.E."/>
            <person name="Kallscheuer N."/>
            <person name="Luecker S."/>
            <person name="Lage O.M."/>
            <person name="Pohl T."/>
            <person name="Merkel B.J."/>
            <person name="Hornburger P."/>
            <person name="Mueller R.-W."/>
            <person name="Bruemmer F."/>
            <person name="Labrenz M."/>
            <person name="Spormann A.M."/>
            <person name="Op den Camp H."/>
            <person name="Overmann J."/>
            <person name="Amann R."/>
            <person name="Jetten M.S.M."/>
            <person name="Mascher T."/>
            <person name="Medema M.H."/>
            <person name="Devos D.P."/>
            <person name="Kaster A.-K."/>
            <person name="Ovreas L."/>
            <person name="Rohde M."/>
            <person name="Galperin M.Y."/>
            <person name="Jogler C."/>
        </authorList>
    </citation>
    <scope>NUCLEOTIDE SEQUENCE [LARGE SCALE GENOMIC DNA]</scope>
    <source>
        <strain evidence="2 3">Pla175</strain>
    </source>
</reference>
<evidence type="ECO:0008006" key="4">
    <source>
        <dbReference type="Google" id="ProtNLM"/>
    </source>
</evidence>